<keyword evidence="3" id="KW-1185">Reference proteome</keyword>
<accession>A0A812NRP2</accession>
<feature type="compositionally biased region" description="Acidic residues" evidence="1">
    <location>
        <begin position="11"/>
        <end position="22"/>
    </location>
</feature>
<sequence length="170" mass="18684">MLGPALADPQQLEEEEDSEEAEGAGLDIKVDLAKRRKRLEAQLFAVPRRRRKNDFWPSALETDKAEASQPIKCELPIKSEEALPKAVKRELVATSSNPSGADDAPSSALLKRRRRGDARSEEGADNGEASEDTREPYSTGRTLRGLPHDDLLRLAGQLEHRYLGSVAVTA</sequence>
<dbReference type="OrthoDB" id="10584044at2759"/>
<dbReference type="EMBL" id="CAJNIZ010011536">
    <property type="protein sequence ID" value="CAE7320649.1"/>
    <property type="molecule type" value="Genomic_DNA"/>
</dbReference>
<dbReference type="AlphaFoldDB" id="A0A812NRP2"/>
<reference evidence="2" key="1">
    <citation type="submission" date="2021-02" db="EMBL/GenBank/DDBJ databases">
        <authorList>
            <person name="Dougan E. K."/>
            <person name="Rhodes N."/>
            <person name="Thang M."/>
            <person name="Chan C."/>
        </authorList>
    </citation>
    <scope>NUCLEOTIDE SEQUENCE</scope>
</reference>
<gene>
    <name evidence="2" type="ORF">SPIL2461_LOCUS7395</name>
</gene>
<feature type="region of interest" description="Disordered" evidence="1">
    <location>
        <begin position="1"/>
        <end position="26"/>
    </location>
</feature>
<feature type="compositionally biased region" description="Basic and acidic residues" evidence="1">
    <location>
        <begin position="75"/>
        <end position="91"/>
    </location>
</feature>
<comment type="caution">
    <text evidence="2">The sequence shown here is derived from an EMBL/GenBank/DDBJ whole genome shotgun (WGS) entry which is preliminary data.</text>
</comment>
<proteinExistence type="predicted"/>
<organism evidence="2 3">
    <name type="scientific">Symbiodinium pilosum</name>
    <name type="common">Dinoflagellate</name>
    <dbReference type="NCBI Taxonomy" id="2952"/>
    <lineage>
        <taxon>Eukaryota</taxon>
        <taxon>Sar</taxon>
        <taxon>Alveolata</taxon>
        <taxon>Dinophyceae</taxon>
        <taxon>Suessiales</taxon>
        <taxon>Symbiodiniaceae</taxon>
        <taxon>Symbiodinium</taxon>
    </lineage>
</organism>
<evidence type="ECO:0000256" key="1">
    <source>
        <dbReference type="SAM" id="MobiDB-lite"/>
    </source>
</evidence>
<feature type="region of interest" description="Disordered" evidence="1">
    <location>
        <begin position="52"/>
        <end position="146"/>
    </location>
</feature>
<evidence type="ECO:0000313" key="2">
    <source>
        <dbReference type="EMBL" id="CAE7320649.1"/>
    </source>
</evidence>
<dbReference type="Proteomes" id="UP000649617">
    <property type="component" value="Unassembled WGS sequence"/>
</dbReference>
<protein>
    <submittedName>
        <fullName evidence="2">Uncharacterized protein</fullName>
    </submittedName>
</protein>
<name>A0A812NRP2_SYMPI</name>
<evidence type="ECO:0000313" key="3">
    <source>
        <dbReference type="Proteomes" id="UP000649617"/>
    </source>
</evidence>